<evidence type="ECO:0000256" key="1">
    <source>
        <dbReference type="SAM" id="MobiDB-lite"/>
    </source>
</evidence>
<accession>A0A0F9NUL3</accession>
<proteinExistence type="predicted"/>
<reference evidence="2" key="1">
    <citation type="journal article" date="2015" name="Nature">
        <title>Complex archaea that bridge the gap between prokaryotes and eukaryotes.</title>
        <authorList>
            <person name="Spang A."/>
            <person name="Saw J.H."/>
            <person name="Jorgensen S.L."/>
            <person name="Zaremba-Niedzwiedzka K."/>
            <person name="Martijn J."/>
            <person name="Lind A.E."/>
            <person name="van Eijk R."/>
            <person name="Schleper C."/>
            <person name="Guy L."/>
            <person name="Ettema T.J."/>
        </authorList>
    </citation>
    <scope>NUCLEOTIDE SEQUENCE</scope>
</reference>
<organism evidence="2">
    <name type="scientific">marine sediment metagenome</name>
    <dbReference type="NCBI Taxonomy" id="412755"/>
    <lineage>
        <taxon>unclassified sequences</taxon>
        <taxon>metagenomes</taxon>
        <taxon>ecological metagenomes</taxon>
    </lineage>
</organism>
<gene>
    <name evidence="2" type="ORF">LCGC14_1293680</name>
</gene>
<name>A0A0F9NUL3_9ZZZZ</name>
<dbReference type="AlphaFoldDB" id="A0A0F9NUL3"/>
<feature type="compositionally biased region" description="Basic and acidic residues" evidence="1">
    <location>
        <begin position="7"/>
        <end position="25"/>
    </location>
</feature>
<evidence type="ECO:0000313" key="2">
    <source>
        <dbReference type="EMBL" id="KKM84987.1"/>
    </source>
</evidence>
<comment type="caution">
    <text evidence="2">The sequence shown here is derived from an EMBL/GenBank/DDBJ whole genome shotgun (WGS) entry which is preliminary data.</text>
</comment>
<protein>
    <submittedName>
        <fullName evidence="2">Uncharacterized protein</fullName>
    </submittedName>
</protein>
<feature type="region of interest" description="Disordered" evidence="1">
    <location>
        <begin position="1"/>
        <end position="27"/>
    </location>
</feature>
<sequence>MKRKRTFKVERGGRGKDNGKPKAPEVENFDSFEALDNVLGDNRPEGLAETYDFLRLLGAVAGLIALLDVATNSSDPKAQASAARALITLKEKPEHIVERLRSSQFNNLNTQDLHTIVEEIRKGKEPRLALQECLEKKA</sequence>
<dbReference type="EMBL" id="LAZR01007482">
    <property type="protein sequence ID" value="KKM84987.1"/>
    <property type="molecule type" value="Genomic_DNA"/>
</dbReference>